<dbReference type="HAMAP" id="MF_00454">
    <property type="entry name" value="FluC"/>
    <property type="match status" value="1"/>
</dbReference>
<dbReference type="Pfam" id="PF02537">
    <property type="entry name" value="CRCB"/>
    <property type="match status" value="1"/>
</dbReference>
<keyword evidence="16" id="KW-1185">Reference proteome</keyword>
<keyword evidence="2 14" id="KW-0813">Transport</keyword>
<evidence type="ECO:0000313" key="16">
    <source>
        <dbReference type="Proteomes" id="UP000193862"/>
    </source>
</evidence>
<gene>
    <name evidence="14 15" type="primary">crcB</name>
    <name evidence="14" type="synonym">fluC</name>
    <name evidence="15" type="ORF">AQS8620_02225</name>
</gene>
<comment type="activity regulation">
    <text evidence="14">Na(+) is not transported, but it plays an essential structural role and its presence is essential for fluoride channel function.</text>
</comment>
<feature type="transmembrane region" description="Helical" evidence="14">
    <location>
        <begin position="64"/>
        <end position="84"/>
    </location>
</feature>
<evidence type="ECO:0000256" key="14">
    <source>
        <dbReference type="HAMAP-Rule" id="MF_00454"/>
    </source>
</evidence>
<evidence type="ECO:0000256" key="2">
    <source>
        <dbReference type="ARBA" id="ARBA00022448"/>
    </source>
</evidence>
<evidence type="ECO:0000256" key="6">
    <source>
        <dbReference type="ARBA" id="ARBA00022723"/>
    </source>
</evidence>
<keyword evidence="10 14" id="KW-0472">Membrane</keyword>
<name>A0A1Y5T3N3_9RHOB</name>
<keyword evidence="5 14" id="KW-0812">Transmembrane</keyword>
<dbReference type="InterPro" id="IPR003691">
    <property type="entry name" value="FluC"/>
</dbReference>
<accession>A0A1Y5T3N3</accession>
<keyword evidence="6 14" id="KW-0479">Metal-binding</keyword>
<evidence type="ECO:0000256" key="7">
    <source>
        <dbReference type="ARBA" id="ARBA00022989"/>
    </source>
</evidence>
<reference evidence="15 16" key="1">
    <citation type="submission" date="2017-03" db="EMBL/GenBank/DDBJ databases">
        <authorList>
            <person name="Afonso C.L."/>
            <person name="Miller P.J."/>
            <person name="Scott M.A."/>
            <person name="Spackman E."/>
            <person name="Goraichik I."/>
            <person name="Dimitrov K.M."/>
            <person name="Suarez D.L."/>
            <person name="Swayne D.E."/>
        </authorList>
    </citation>
    <scope>NUCLEOTIDE SEQUENCE [LARGE SCALE GENOMIC DNA]</scope>
    <source>
        <strain evidence="15 16">CECT 8620</strain>
    </source>
</reference>
<keyword evidence="7 14" id="KW-1133">Transmembrane helix</keyword>
<feature type="binding site" evidence="14">
    <location>
        <position position="74"/>
    </location>
    <ligand>
        <name>Na(+)</name>
        <dbReference type="ChEBI" id="CHEBI:29101"/>
        <note>structural</note>
    </ligand>
</feature>
<dbReference type="Proteomes" id="UP000193862">
    <property type="component" value="Unassembled WGS sequence"/>
</dbReference>
<comment type="catalytic activity">
    <reaction evidence="13">
        <text>fluoride(in) = fluoride(out)</text>
        <dbReference type="Rhea" id="RHEA:76159"/>
        <dbReference type="ChEBI" id="CHEBI:17051"/>
    </reaction>
    <physiologicalReaction direction="left-to-right" evidence="13">
        <dbReference type="Rhea" id="RHEA:76160"/>
    </physiologicalReaction>
</comment>
<evidence type="ECO:0000256" key="9">
    <source>
        <dbReference type="ARBA" id="ARBA00023065"/>
    </source>
</evidence>
<evidence type="ECO:0000256" key="1">
    <source>
        <dbReference type="ARBA" id="ARBA00004651"/>
    </source>
</evidence>
<comment type="subcellular location">
    <subcellularLocation>
        <location evidence="1 14">Cell membrane</location>
        <topology evidence="1 14">Multi-pass membrane protein</topology>
    </subcellularLocation>
</comment>
<dbReference type="PANTHER" id="PTHR28259">
    <property type="entry name" value="FLUORIDE EXPORT PROTEIN 1-RELATED"/>
    <property type="match status" value="1"/>
</dbReference>
<dbReference type="GO" id="GO:0062054">
    <property type="term" value="F:fluoride channel activity"/>
    <property type="evidence" value="ECO:0007669"/>
    <property type="project" value="UniProtKB-UniRule"/>
</dbReference>
<evidence type="ECO:0000256" key="5">
    <source>
        <dbReference type="ARBA" id="ARBA00022692"/>
    </source>
</evidence>
<protein>
    <recommendedName>
        <fullName evidence="14">Fluoride-specific ion channel FluC</fullName>
    </recommendedName>
</protein>
<sequence length="125" mass="12866">MISPLIQVALGGAVGASFRYVTVLGVTRLFGKGFPLGTVAVNFLGSFLMGVLVVVLAEKGGNRFAPLLMTGMLGGFTTYSSFSLDAITLFERGHTGLAALYVAGTLFLALGGIALGLFVTRGVFA</sequence>
<dbReference type="EMBL" id="FWFS01000008">
    <property type="protein sequence ID" value="SLN51606.1"/>
    <property type="molecule type" value="Genomic_DNA"/>
</dbReference>
<evidence type="ECO:0000256" key="12">
    <source>
        <dbReference type="ARBA" id="ARBA00035120"/>
    </source>
</evidence>
<evidence type="ECO:0000256" key="11">
    <source>
        <dbReference type="ARBA" id="ARBA00023303"/>
    </source>
</evidence>
<evidence type="ECO:0000256" key="4">
    <source>
        <dbReference type="ARBA" id="ARBA00022519"/>
    </source>
</evidence>
<feature type="binding site" evidence="14">
    <location>
        <position position="77"/>
    </location>
    <ligand>
        <name>Na(+)</name>
        <dbReference type="ChEBI" id="CHEBI:29101"/>
        <note>structural</note>
    </ligand>
</feature>
<keyword evidence="4" id="KW-0997">Cell inner membrane</keyword>
<dbReference type="RefSeq" id="WP_085837111.1">
    <property type="nucleotide sequence ID" value="NZ_FWFS01000008.1"/>
</dbReference>
<dbReference type="GO" id="GO:0140114">
    <property type="term" value="P:cellular detoxification of fluoride"/>
    <property type="evidence" value="ECO:0007669"/>
    <property type="project" value="UniProtKB-UniRule"/>
</dbReference>
<comment type="similarity">
    <text evidence="12 14">Belongs to the fluoride channel Fluc/FEX (TC 1.A.43) family.</text>
</comment>
<feature type="transmembrane region" description="Helical" evidence="14">
    <location>
        <begin position="39"/>
        <end position="57"/>
    </location>
</feature>
<evidence type="ECO:0000256" key="3">
    <source>
        <dbReference type="ARBA" id="ARBA00022475"/>
    </source>
</evidence>
<dbReference type="PANTHER" id="PTHR28259:SF18">
    <property type="entry name" value="FLUORIDE-SPECIFIC ION CHANNEL FLUC"/>
    <property type="match status" value="1"/>
</dbReference>
<keyword evidence="9 14" id="KW-0406">Ion transport</keyword>
<keyword evidence="11 14" id="KW-0407">Ion channel</keyword>
<organism evidence="15 16">
    <name type="scientific">Aquimixticola soesokkakensis</name>
    <dbReference type="NCBI Taxonomy" id="1519096"/>
    <lineage>
        <taxon>Bacteria</taxon>
        <taxon>Pseudomonadati</taxon>
        <taxon>Pseudomonadota</taxon>
        <taxon>Alphaproteobacteria</taxon>
        <taxon>Rhodobacterales</taxon>
        <taxon>Paracoccaceae</taxon>
        <taxon>Aquimixticola</taxon>
    </lineage>
</organism>
<evidence type="ECO:0000256" key="8">
    <source>
        <dbReference type="ARBA" id="ARBA00023053"/>
    </source>
</evidence>
<keyword evidence="3 14" id="KW-1003">Cell membrane</keyword>
<keyword evidence="8 14" id="KW-0915">Sodium</keyword>
<proteinExistence type="inferred from homology"/>
<dbReference type="OrthoDB" id="9806299at2"/>
<dbReference type="NCBIfam" id="NF010805">
    <property type="entry name" value="PRK14209.1"/>
    <property type="match status" value="1"/>
</dbReference>
<dbReference type="GO" id="GO:0005886">
    <property type="term" value="C:plasma membrane"/>
    <property type="evidence" value="ECO:0007669"/>
    <property type="project" value="UniProtKB-SubCell"/>
</dbReference>
<evidence type="ECO:0000256" key="10">
    <source>
        <dbReference type="ARBA" id="ARBA00023136"/>
    </source>
</evidence>
<feature type="transmembrane region" description="Helical" evidence="14">
    <location>
        <begin position="96"/>
        <end position="119"/>
    </location>
</feature>
<evidence type="ECO:0000256" key="13">
    <source>
        <dbReference type="ARBA" id="ARBA00035585"/>
    </source>
</evidence>
<dbReference type="AlphaFoldDB" id="A0A1Y5T3N3"/>
<evidence type="ECO:0000313" key="15">
    <source>
        <dbReference type="EMBL" id="SLN51606.1"/>
    </source>
</evidence>
<comment type="function">
    <text evidence="14">Fluoride-specific ion channel. Important for reducing fluoride concentration in the cell, thus reducing its toxicity.</text>
</comment>
<dbReference type="GO" id="GO:0046872">
    <property type="term" value="F:metal ion binding"/>
    <property type="evidence" value="ECO:0007669"/>
    <property type="project" value="UniProtKB-KW"/>
</dbReference>